<organism evidence="4 5">
    <name type="scientific">Wickerhamomyces anomalus (strain ATCC 58044 / CBS 1984 / NCYC 433 / NRRL Y-366-8)</name>
    <name type="common">Yeast</name>
    <name type="synonym">Hansenula anomala</name>
    <dbReference type="NCBI Taxonomy" id="683960"/>
    <lineage>
        <taxon>Eukaryota</taxon>
        <taxon>Fungi</taxon>
        <taxon>Dikarya</taxon>
        <taxon>Ascomycota</taxon>
        <taxon>Saccharomycotina</taxon>
        <taxon>Saccharomycetes</taxon>
        <taxon>Phaffomycetales</taxon>
        <taxon>Wickerhamomycetaceae</taxon>
        <taxon>Wickerhamomyces</taxon>
    </lineage>
</organism>
<accession>A0A1E3NXM0</accession>
<dbReference type="RefSeq" id="XP_019037100.1">
    <property type="nucleotide sequence ID" value="XM_019182211.1"/>
</dbReference>
<dbReference type="PROSITE" id="PS00175">
    <property type="entry name" value="PG_MUTASE"/>
    <property type="match status" value="1"/>
</dbReference>
<dbReference type="GeneID" id="30199457"/>
<feature type="active site" description="Tele-phosphohistidine intermediate" evidence="1">
    <location>
        <position position="20"/>
    </location>
</feature>
<dbReference type="Proteomes" id="UP000094112">
    <property type="component" value="Unassembled WGS sequence"/>
</dbReference>
<dbReference type="SMART" id="SM00855">
    <property type="entry name" value="PGAM"/>
    <property type="match status" value="1"/>
</dbReference>
<protein>
    <recommendedName>
        <fullName evidence="6">Phosphoglycerate mutase-like protein</fullName>
    </recommendedName>
</protein>
<evidence type="ECO:0000313" key="4">
    <source>
        <dbReference type="EMBL" id="ODQ57893.1"/>
    </source>
</evidence>
<dbReference type="CDD" id="cd07067">
    <property type="entry name" value="HP_PGM_like"/>
    <property type="match status" value="1"/>
</dbReference>
<evidence type="ECO:0000256" key="1">
    <source>
        <dbReference type="PIRSR" id="PIRSR613078-1"/>
    </source>
</evidence>
<keyword evidence="5" id="KW-1185">Reference proteome</keyword>
<reference evidence="4 5" key="1">
    <citation type="journal article" date="2016" name="Proc. Natl. Acad. Sci. U.S.A.">
        <title>Comparative genomics of biotechnologically important yeasts.</title>
        <authorList>
            <person name="Riley R."/>
            <person name="Haridas S."/>
            <person name="Wolfe K.H."/>
            <person name="Lopes M.R."/>
            <person name="Hittinger C.T."/>
            <person name="Goeker M."/>
            <person name="Salamov A.A."/>
            <person name="Wisecaver J.H."/>
            <person name="Long T.M."/>
            <person name="Calvey C.H."/>
            <person name="Aerts A.L."/>
            <person name="Barry K.W."/>
            <person name="Choi C."/>
            <person name="Clum A."/>
            <person name="Coughlan A.Y."/>
            <person name="Deshpande S."/>
            <person name="Douglass A.P."/>
            <person name="Hanson S.J."/>
            <person name="Klenk H.-P."/>
            <person name="LaButti K.M."/>
            <person name="Lapidus A."/>
            <person name="Lindquist E.A."/>
            <person name="Lipzen A.M."/>
            <person name="Meier-Kolthoff J.P."/>
            <person name="Ohm R.A."/>
            <person name="Otillar R.P."/>
            <person name="Pangilinan J.L."/>
            <person name="Peng Y."/>
            <person name="Rokas A."/>
            <person name="Rosa C.A."/>
            <person name="Scheuner C."/>
            <person name="Sibirny A.A."/>
            <person name="Slot J.C."/>
            <person name="Stielow J.B."/>
            <person name="Sun H."/>
            <person name="Kurtzman C.P."/>
            <person name="Blackwell M."/>
            <person name="Grigoriev I.V."/>
            <person name="Jeffries T.W."/>
        </authorList>
    </citation>
    <scope>NUCLEOTIDE SEQUENCE [LARGE SCALE GENOMIC DNA]</scope>
    <source>
        <strain evidence="5">ATCC 58044 / CBS 1984 / NCYC 433 / NRRL Y-366-8</strain>
    </source>
</reference>
<feature type="binding site" evidence="2">
    <location>
        <position position="76"/>
    </location>
    <ligand>
        <name>substrate</name>
    </ligand>
</feature>
<evidence type="ECO:0000256" key="2">
    <source>
        <dbReference type="PIRSR" id="PIRSR613078-2"/>
    </source>
</evidence>
<evidence type="ECO:0000256" key="3">
    <source>
        <dbReference type="SAM" id="MobiDB-lite"/>
    </source>
</evidence>
<dbReference type="STRING" id="683960.A0A1E3NXM0"/>
<dbReference type="GO" id="GO:0003824">
    <property type="term" value="F:catalytic activity"/>
    <property type="evidence" value="ECO:0007669"/>
    <property type="project" value="InterPro"/>
</dbReference>
<feature type="active site" description="Proton donor/acceptor" evidence="1">
    <location>
        <position position="105"/>
    </location>
</feature>
<dbReference type="Pfam" id="PF00300">
    <property type="entry name" value="His_Phos_1"/>
    <property type="match status" value="1"/>
</dbReference>
<evidence type="ECO:0000313" key="5">
    <source>
        <dbReference type="Proteomes" id="UP000094112"/>
    </source>
</evidence>
<dbReference type="EMBL" id="KV454212">
    <property type="protein sequence ID" value="ODQ57893.1"/>
    <property type="molecule type" value="Genomic_DNA"/>
</dbReference>
<feature type="binding site" evidence="2">
    <location>
        <begin position="19"/>
        <end position="26"/>
    </location>
    <ligand>
        <name>substrate</name>
    </ligand>
</feature>
<dbReference type="InterPro" id="IPR013078">
    <property type="entry name" value="His_Pase_superF_clade-1"/>
</dbReference>
<name>A0A1E3NXM0_WICAA</name>
<dbReference type="OrthoDB" id="10261749at2759"/>
<evidence type="ECO:0008006" key="6">
    <source>
        <dbReference type="Google" id="ProtNLM"/>
    </source>
</evidence>
<feature type="compositionally biased region" description="Basic and acidic residues" evidence="3">
    <location>
        <begin position="260"/>
        <end position="272"/>
    </location>
</feature>
<gene>
    <name evidence="4" type="ORF">WICANDRAFT_34639</name>
</gene>
<dbReference type="SUPFAM" id="SSF53254">
    <property type="entry name" value="Phosphoglycerate mutase-like"/>
    <property type="match status" value="1"/>
</dbReference>
<feature type="compositionally biased region" description="Polar residues" evidence="3">
    <location>
        <begin position="245"/>
        <end position="255"/>
    </location>
</feature>
<dbReference type="PANTHER" id="PTHR46192">
    <property type="entry name" value="BROAD-RANGE ACID PHOSPHATASE DET1"/>
    <property type="match status" value="1"/>
</dbReference>
<dbReference type="Gene3D" id="3.40.50.1240">
    <property type="entry name" value="Phosphoglycerate mutase-like"/>
    <property type="match status" value="1"/>
</dbReference>
<dbReference type="InterPro" id="IPR029033">
    <property type="entry name" value="His_PPase_superfam"/>
</dbReference>
<dbReference type="InterPro" id="IPR052765">
    <property type="entry name" value="PGM-Related"/>
</dbReference>
<feature type="region of interest" description="Disordered" evidence="3">
    <location>
        <begin position="228"/>
        <end position="272"/>
    </location>
</feature>
<dbReference type="InterPro" id="IPR001345">
    <property type="entry name" value="PG/BPGM_mutase_AS"/>
</dbReference>
<sequence>MLSFCQISNPFFQLIILIRHGESEGNCDKSVNRYVPNHKVVLTLRGHQQAKDAGLKLESMLNEDDSVLFYTSPYKRTRQTLDGLISGISNSGIPYKVHEEPRMREQDFGNFQSTAEEMEMIWKERAHYGHFFYRIPYGESAADVYDRCAGFNETLFRQFQSDKFPSVLVLVTHGIWARVFLMKWYRWTYEEFESLKNVGHCQFLVMEKNPETERYKFLTKLAKWDDDDDEDEKEYREEMKDEVLKNSNSYTDMNFSSSDLSKDSQRSQREKERKLKELFKKTLDKC</sequence>
<dbReference type="AlphaFoldDB" id="A0A1E3NXM0"/>
<feature type="compositionally biased region" description="Basic and acidic residues" evidence="3">
    <location>
        <begin position="233"/>
        <end position="244"/>
    </location>
</feature>
<proteinExistence type="predicted"/>